<dbReference type="eggNOG" id="ENOG502QQ5B">
    <property type="taxonomic scope" value="Eukaryota"/>
</dbReference>
<organism evidence="8 9">
    <name type="scientific">Colletotrichum sublineola</name>
    <name type="common">Sorghum anthracnose fungus</name>
    <dbReference type="NCBI Taxonomy" id="1173701"/>
    <lineage>
        <taxon>Eukaryota</taxon>
        <taxon>Fungi</taxon>
        <taxon>Dikarya</taxon>
        <taxon>Ascomycota</taxon>
        <taxon>Pezizomycotina</taxon>
        <taxon>Sordariomycetes</taxon>
        <taxon>Hypocreomycetidae</taxon>
        <taxon>Glomerellales</taxon>
        <taxon>Glomerellaceae</taxon>
        <taxon>Colletotrichum</taxon>
        <taxon>Colletotrichum graminicola species complex</taxon>
    </lineage>
</organism>
<feature type="transmembrane region" description="Helical" evidence="2">
    <location>
        <begin position="134"/>
        <end position="152"/>
    </location>
</feature>
<dbReference type="PANTHER" id="PTHR28206">
    <property type="entry name" value="NUCLEOPORIN POM152"/>
    <property type="match status" value="1"/>
</dbReference>
<feature type="domain" description="Nucleoporin POM152 ninth Ig-like" evidence="7">
    <location>
        <begin position="1092"/>
        <end position="1169"/>
    </location>
</feature>
<comment type="caution">
    <text evidence="8">The sequence shown here is derived from an EMBL/GenBank/DDBJ whole genome shotgun (WGS) entry which is preliminary data.</text>
</comment>
<dbReference type="EMBL" id="JMSE01000145">
    <property type="protein sequence ID" value="KDN71654.1"/>
    <property type="molecule type" value="Genomic_DNA"/>
</dbReference>
<evidence type="ECO:0000259" key="3">
    <source>
        <dbReference type="Pfam" id="PF23664"/>
    </source>
</evidence>
<feature type="domain" description="Nucleoporin POM152 Ig-like" evidence="5">
    <location>
        <begin position="766"/>
        <end position="852"/>
    </location>
</feature>
<dbReference type="InterPro" id="IPR056544">
    <property type="entry name" value="Ig_POM152"/>
</dbReference>
<feature type="domain" description="Nucleoporin POM152 immunoglobulin-like" evidence="3">
    <location>
        <begin position="564"/>
        <end position="666"/>
    </location>
</feature>
<feature type="domain" description="Nucleoporin POM152 immunoglobulin-like" evidence="3">
    <location>
        <begin position="882"/>
        <end position="983"/>
    </location>
</feature>
<dbReference type="GO" id="GO:0006999">
    <property type="term" value="P:nuclear pore organization"/>
    <property type="evidence" value="ECO:0007669"/>
    <property type="project" value="TreeGrafter"/>
</dbReference>
<dbReference type="GO" id="GO:0070762">
    <property type="term" value="C:nuclear pore transmembrane ring"/>
    <property type="evidence" value="ECO:0007669"/>
    <property type="project" value="TreeGrafter"/>
</dbReference>
<evidence type="ECO:0000259" key="6">
    <source>
        <dbReference type="Pfam" id="PF24519"/>
    </source>
</evidence>
<keyword evidence="2" id="KW-0812">Transmembrane</keyword>
<dbReference type="PANTHER" id="PTHR28206:SF1">
    <property type="entry name" value="NUCLEOPORIN POM152"/>
    <property type="match status" value="1"/>
</dbReference>
<dbReference type="GO" id="GO:0006606">
    <property type="term" value="P:protein import into nucleus"/>
    <property type="evidence" value="ECO:0007669"/>
    <property type="project" value="TreeGrafter"/>
</dbReference>
<dbReference type="Proteomes" id="UP000027238">
    <property type="component" value="Unassembled WGS sequence"/>
</dbReference>
<feature type="transmembrane region" description="Helical" evidence="2">
    <location>
        <begin position="103"/>
        <end position="122"/>
    </location>
</feature>
<feature type="domain" description="Nucleoporin POM152 Ig-like" evidence="5">
    <location>
        <begin position="1177"/>
        <end position="1264"/>
    </location>
</feature>
<dbReference type="InterPro" id="IPR056542">
    <property type="entry name" value="Ig-like_POM152_1st"/>
</dbReference>
<dbReference type="Pfam" id="PF24097">
    <property type="entry name" value="TMD_POM152"/>
    <property type="match status" value="1"/>
</dbReference>
<name>A0A066XVD0_COLSU</name>
<dbReference type="OrthoDB" id="5529162at2759"/>
<gene>
    <name evidence="8" type="ORF">CSUB01_01648</name>
</gene>
<evidence type="ECO:0000259" key="4">
    <source>
        <dbReference type="Pfam" id="PF24097"/>
    </source>
</evidence>
<feature type="domain" description="Nucleoporin POM152 Ig-like" evidence="5">
    <location>
        <begin position="457"/>
        <end position="560"/>
    </location>
</feature>
<dbReference type="AlphaFoldDB" id="A0A066XVD0"/>
<dbReference type="Pfam" id="PF24527">
    <property type="entry name" value="Ig-like_Pom152_9"/>
    <property type="match status" value="1"/>
</dbReference>
<keyword evidence="2" id="KW-1133">Transmembrane helix</keyword>
<feature type="region of interest" description="Disordered" evidence="1">
    <location>
        <begin position="1"/>
        <end position="57"/>
    </location>
</feature>
<dbReference type="InterPro" id="IPR056541">
    <property type="entry name" value="Ig-like_POM152"/>
</dbReference>
<dbReference type="Pfam" id="PF24312">
    <property type="entry name" value="Ig-like_POM152"/>
    <property type="match status" value="3"/>
</dbReference>
<evidence type="ECO:0000259" key="7">
    <source>
        <dbReference type="Pfam" id="PF24527"/>
    </source>
</evidence>
<dbReference type="Pfam" id="PF23664">
    <property type="entry name" value="Ig_Pom152"/>
    <property type="match status" value="2"/>
</dbReference>
<dbReference type="InterPro" id="IPR037701">
    <property type="entry name" value="Pom152"/>
</dbReference>
<feature type="domain" description="Nucleoporin POM152 N-terminal transmembrane" evidence="4">
    <location>
        <begin position="70"/>
        <end position="155"/>
    </location>
</feature>
<feature type="region of interest" description="Disordered" evidence="1">
    <location>
        <begin position="915"/>
        <end position="946"/>
    </location>
</feature>
<dbReference type="HOGENOM" id="CLU_002415_0_0_1"/>
<keyword evidence="9" id="KW-1185">Reference proteome</keyword>
<evidence type="ECO:0000313" key="9">
    <source>
        <dbReference type="Proteomes" id="UP000027238"/>
    </source>
</evidence>
<evidence type="ECO:0000313" key="8">
    <source>
        <dbReference type="EMBL" id="KDN71654.1"/>
    </source>
</evidence>
<dbReference type="STRING" id="1173701.A0A066XVD0"/>
<evidence type="ECO:0000256" key="2">
    <source>
        <dbReference type="SAM" id="Phobius"/>
    </source>
</evidence>
<proteinExistence type="predicted"/>
<dbReference type="Pfam" id="PF24519">
    <property type="entry name" value="Ig-like_Pom152_1"/>
    <property type="match status" value="1"/>
</dbReference>
<dbReference type="OMA" id="DRSNCKR"/>
<evidence type="ECO:0008006" key="10">
    <source>
        <dbReference type="Google" id="ProtNLM"/>
    </source>
</evidence>
<evidence type="ECO:0000256" key="1">
    <source>
        <dbReference type="SAM" id="MobiDB-lite"/>
    </source>
</evidence>
<reference evidence="9" key="1">
    <citation type="journal article" date="2014" name="Genome Announc.">
        <title>Draft genome sequence of Colletotrichum sublineola, a destructive pathogen of cultivated sorghum.</title>
        <authorList>
            <person name="Baroncelli R."/>
            <person name="Sanz-Martin J.M."/>
            <person name="Rech G.E."/>
            <person name="Sukno S.A."/>
            <person name="Thon M.R."/>
        </authorList>
    </citation>
    <scope>NUCLEOTIDE SEQUENCE [LARGE SCALE GENOMIC DNA]</scope>
    <source>
        <strain evidence="9">TX430BB</strain>
    </source>
</reference>
<accession>A0A066XVD0</accession>
<evidence type="ECO:0000259" key="5">
    <source>
        <dbReference type="Pfam" id="PF24312"/>
    </source>
</evidence>
<dbReference type="InterPro" id="IPR056543">
    <property type="entry name" value="Ig-like_POM152_9th"/>
</dbReference>
<sequence length="1277" mass="143428">MSATPRQRTGGFPQTPATAAPGRSRRQDPDPNSSVSSQKSSRSSALPLAPENVSRGGPATEPVIPLTILDAPQQRFYAFAIYVGLLAWRFYDWIKLVEDNDTSAWLFLKWVFIDFGFLFGLPEMRIPWLEMSQPVVTAIFLFHAFFNFMLMFNIPLPLQPWLVGFFKVFYDREVAVSEHTVKVSSILHNHSLIMGRQIINILPEGSAVLNFEQTPFCIGDGREVVRLPIQFNSTVPAEMELTRIDLYTNQEETIKLSSREVRKIAKQIKDQMAEPNPTAHIIEYPVKKTGVYRLGKVLDEYKLEVQRATRDTYVVPCPKAKFRTPDNEDRCIRDLSDLLVDVTGTPPLKIVYSRTVKDKDKSFHFQSLQPEDYTSPLLGSPSSSLTLAGDEDLSWVKPQTVAVRLNETLDEPGLWQYAVDEVTDGFGNVRKYAPSAEETEARSRPKDLARTFKVKERPKVKLEGCDLRKPIKVAKRREARLPVRFSIDGNAPDTSHHLTWDFSPIDSLTNSGDHGDKVSVVSYSAANSHDQPLVSEPGLYTLKSISSGSCEGEVQEPSSCLLLNPLEPQLSIRSEEIPDKCAGNSVGLRVDLDLIGTPPFLVRYDVVNEKLKTRHESVQVKGLRQQVELRPTAAGHHKYIFKSIDDAIYTGQRLSPEITLETDVKPAASAVIQHSTGSKNACLDEPVEVDILLLGDAPFSLEWELVHDGKRKAERVTDIQGSTYKIKTKPLAKGGEYTLSLNSVQDKSGCRTFLKDELKISVRRQRPRAAFGLLENKRSFKTIEHAEVKLPLRLQGDGPWTVSYRNTDEGDVVHQRKLRNNNDIIPVKARGLYEIVDVQDKQCPGVVDPQASKFEIDWYPRPEISLVQSDSVDLKGKEFVKRDICEGDIDTFEVNLKGSAPFHVDYTVKYSPFTGSGSKGHKGHTSSSSSSKKELDTSLNKATIPMDTSKPGEYTYEFSDLADNLYDSAMNSRSLTVAQRVNAKPSAAFVKPGQSFKYCKTEQDREDTIPITLNGIAPFYVEIEIKHHSGTVPETYRIPSIQTNSYGIHIPWQHLRLGIQHVRIREVRDARGCQKKYEIGAPSVQVHLHDAPAIYPLESRGDYCVGERIAYTLSGTPPFEIWYDFQGQQRKAKSGTTNFRRIAESPGEFTITSISDKASECRASVDITKTIHPLPAVKISRGRQTRVDIHEGNEVEILFEFWGTPPFEFTYTRSSNARKGQKSVVLETRHDVSYESSKIIRASQEGTYEVVAIKDKFCAFSTQQVADTGKGQKLLQY</sequence>
<keyword evidence="2" id="KW-0472">Membrane</keyword>
<dbReference type="InterPro" id="IPR056540">
    <property type="entry name" value="TMD_POM152"/>
</dbReference>
<feature type="domain" description="Nucleoporin POM152 first Ig-like" evidence="6">
    <location>
        <begin position="206"/>
        <end position="314"/>
    </location>
</feature>
<feature type="transmembrane region" description="Helical" evidence="2">
    <location>
        <begin position="76"/>
        <end position="91"/>
    </location>
</feature>
<feature type="compositionally biased region" description="Low complexity" evidence="1">
    <location>
        <begin position="33"/>
        <end position="44"/>
    </location>
</feature>
<dbReference type="GO" id="GO:0017056">
    <property type="term" value="F:structural constituent of nuclear pore"/>
    <property type="evidence" value="ECO:0007669"/>
    <property type="project" value="InterPro"/>
</dbReference>
<protein>
    <recommendedName>
        <fullName evidence="10">Nucleoporin pom152</fullName>
    </recommendedName>
</protein>